<organism evidence="4 5">
    <name type="scientific">Effrenium voratum</name>
    <dbReference type="NCBI Taxonomy" id="2562239"/>
    <lineage>
        <taxon>Eukaryota</taxon>
        <taxon>Sar</taxon>
        <taxon>Alveolata</taxon>
        <taxon>Dinophyceae</taxon>
        <taxon>Suessiales</taxon>
        <taxon>Symbiodiniaceae</taxon>
        <taxon>Effrenium</taxon>
    </lineage>
</organism>
<name>A0AA36HWI3_9DINO</name>
<sequence>MSWHFQEPAEEGLAAHRSCLEQLKGSLRTALIQVKKGAGQDGALQHIEKTLQGQTCRFGSQIFGFKQAAVTLLTLLKLLPESPEPRVIMQLVEQLARQDFGILSSFISDCAEALGALRHRPLKLSAFQRTDQRCKERLPGSEQAGLPDKSGLALDLGASSRFLRCGQGLAQLARSCAHFGPEENLHVALLQLLTSTATWAEAEPLLLACLEASRNLRPQALSLALQHELSLALAPVLRAGLRSSNSSLRGAAAELAEFCVARLQAPALCPQLPGLLEVLLDGAEEERLSLLAAVERSLGESLRPLLAAGNLPWKALEGPSCRHLVPLLRWLDLSKAPALARTCAQMDLSSARAQLEVTNLGLEATLEVLLLNRPLAQQLQAQGEKLTLSLMAAPHEGEGTVWLWVNWCGLSLNFSERRLRGTVKSYQPGAGYGFIQCDDVGDVFLHKSQLRRLNLETLPTGAEVVFDVEMTKRGPQAYNLFLAEEAAKGLPETQAKVAEENCERRFCEYGLNRYEHCLRRLLDSLETSGFGERSLGALKEVESALQCANCCADERFGSKVLLLVAEAGQRWADRKHPCHSALLASLRGRLSAPPPQPVKLSINKLRFTQADHSKSFLHGEHAGQRIDWLVDQLLSGNISVEDPSMVLHVVYYHGMHRSLNNRHLTALVRFGELMASRDLPVPKCLVRVWPLVRGLQLDDGSQQDVVRKFLRASNSQSDGTTILRKSRHGTFATEVDQRTRIHVFDLDYSVTEKELGEHLQGNGVEGHFSVEINYRPNNRSNGYGRLTFQRCEDANAALLADIPPLRNRKIRMQLDHVSKFERGEQSKEGGFMRCICCHNRCAPLVDALLVEDVRLARADTPAGKFDEISSFFCIGIAASLFNCIRVDHPDAARMPFKISQVSCACCNADLGNVQKASAMHGNWAELLGEEVMHFKSASVLLELSDCHDRLLEVRKWRFLADAAGREQKYRLSQLTLVEAQDLLGLRQQNDKRHARVVPNKLAPS</sequence>
<evidence type="ECO:0000259" key="2">
    <source>
        <dbReference type="PROSITE" id="PS50102"/>
    </source>
</evidence>
<dbReference type="InterPro" id="IPR012340">
    <property type="entry name" value="NA-bd_OB-fold"/>
</dbReference>
<dbReference type="PROSITE" id="PS00352">
    <property type="entry name" value="CSD_1"/>
    <property type="match status" value="1"/>
</dbReference>
<dbReference type="SMART" id="SM00357">
    <property type="entry name" value="CSP"/>
    <property type="match status" value="1"/>
</dbReference>
<protein>
    <recommendedName>
        <fullName evidence="6">CSD domain-containing protein</fullName>
    </recommendedName>
</protein>
<dbReference type="PROSITE" id="PS51857">
    <property type="entry name" value="CSD_2"/>
    <property type="match status" value="1"/>
</dbReference>
<proteinExistence type="predicted"/>
<evidence type="ECO:0000259" key="3">
    <source>
        <dbReference type="PROSITE" id="PS51857"/>
    </source>
</evidence>
<dbReference type="InterPro" id="IPR035979">
    <property type="entry name" value="RBD_domain_sf"/>
</dbReference>
<gene>
    <name evidence="4" type="ORF">EVOR1521_LOCUS4749</name>
</gene>
<dbReference type="AlphaFoldDB" id="A0AA36HWI3"/>
<dbReference type="Gene3D" id="2.40.50.140">
    <property type="entry name" value="Nucleic acid-binding proteins"/>
    <property type="match status" value="1"/>
</dbReference>
<dbReference type="InterPro" id="IPR012677">
    <property type="entry name" value="Nucleotide-bd_a/b_plait_sf"/>
</dbReference>
<evidence type="ECO:0000313" key="5">
    <source>
        <dbReference type="Proteomes" id="UP001178507"/>
    </source>
</evidence>
<dbReference type="InterPro" id="IPR000504">
    <property type="entry name" value="RRM_dom"/>
</dbReference>
<dbReference type="GO" id="GO:0003723">
    <property type="term" value="F:RNA binding"/>
    <property type="evidence" value="ECO:0007669"/>
    <property type="project" value="UniProtKB-UniRule"/>
</dbReference>
<dbReference type="Pfam" id="PF00076">
    <property type="entry name" value="RRM_1"/>
    <property type="match status" value="1"/>
</dbReference>
<dbReference type="PROSITE" id="PS50102">
    <property type="entry name" value="RRM"/>
    <property type="match status" value="1"/>
</dbReference>
<dbReference type="InterPro" id="IPR011129">
    <property type="entry name" value="CSD"/>
</dbReference>
<keyword evidence="1" id="KW-0694">RNA-binding</keyword>
<dbReference type="CDD" id="cd00590">
    <property type="entry name" value="RRM_SF"/>
    <property type="match status" value="1"/>
</dbReference>
<dbReference type="Gene3D" id="3.30.70.330">
    <property type="match status" value="1"/>
</dbReference>
<accession>A0AA36HWI3</accession>
<dbReference type="InterPro" id="IPR002059">
    <property type="entry name" value="CSP_DNA-bd"/>
</dbReference>
<evidence type="ECO:0000313" key="4">
    <source>
        <dbReference type="EMBL" id="CAJ1375483.1"/>
    </source>
</evidence>
<dbReference type="SMART" id="SM00360">
    <property type="entry name" value="RRM"/>
    <property type="match status" value="1"/>
</dbReference>
<dbReference type="SUPFAM" id="SSF50249">
    <property type="entry name" value="Nucleic acid-binding proteins"/>
    <property type="match status" value="1"/>
</dbReference>
<dbReference type="Proteomes" id="UP001178507">
    <property type="component" value="Unassembled WGS sequence"/>
</dbReference>
<evidence type="ECO:0008006" key="6">
    <source>
        <dbReference type="Google" id="ProtNLM"/>
    </source>
</evidence>
<keyword evidence="5" id="KW-1185">Reference proteome</keyword>
<dbReference type="SUPFAM" id="SSF54928">
    <property type="entry name" value="RNA-binding domain, RBD"/>
    <property type="match status" value="1"/>
</dbReference>
<dbReference type="InterPro" id="IPR019844">
    <property type="entry name" value="CSD_CS"/>
</dbReference>
<comment type="caution">
    <text evidence="4">The sequence shown here is derived from an EMBL/GenBank/DDBJ whole genome shotgun (WGS) entry which is preliminary data.</text>
</comment>
<dbReference type="EMBL" id="CAUJNA010000324">
    <property type="protein sequence ID" value="CAJ1375483.1"/>
    <property type="molecule type" value="Genomic_DNA"/>
</dbReference>
<feature type="domain" description="CSD" evidence="3">
    <location>
        <begin position="418"/>
        <end position="482"/>
    </location>
</feature>
<reference evidence="4" key="1">
    <citation type="submission" date="2023-08" db="EMBL/GenBank/DDBJ databases">
        <authorList>
            <person name="Chen Y."/>
            <person name="Shah S."/>
            <person name="Dougan E. K."/>
            <person name="Thang M."/>
            <person name="Chan C."/>
        </authorList>
    </citation>
    <scope>NUCLEOTIDE SEQUENCE</scope>
</reference>
<evidence type="ECO:0000256" key="1">
    <source>
        <dbReference type="PROSITE-ProRule" id="PRU00176"/>
    </source>
</evidence>
<feature type="domain" description="RRM" evidence="2">
    <location>
        <begin position="739"/>
        <end position="819"/>
    </location>
</feature>
<dbReference type="Pfam" id="PF00313">
    <property type="entry name" value="CSD"/>
    <property type="match status" value="1"/>
</dbReference>